<dbReference type="AlphaFoldDB" id="M3K581"/>
<name>M3K581_CANMX</name>
<sequence length="763" mass="89048">MSDSLLSQLPLEILGTIISYLPRSELYKLDGIDYLKQFVLNNIYSSVRIKKEEPVYEGWNEDRFGETIFSSEFGKLNPRFACFKGLTDFLEENHIPFPKCIEFEYPIDIIHVYDANPIILQDCIIETSLEVFCESRKYSFELRKFYLEKLISLPLKIRSVEKCEILHELMPESSLQFTRKLTTAHFSKEFPLETVFENDAYQNLINLTLKFPISHEMVTLIPRSVKKLNCEIVYPGIELSEFDFPSGLRSLSITLANFPEGYSVNFSYLERLVILEFNVKQSNERIPYYNVTFPKSLKSVKSSALDLEEIKNQCPELTCFDCRGKTNAEGKSNNITFPEKLTHLYVDGGTLDNIEKVKDNPSVIQVNDSKKRKIFNSTLFKFPKNLQRLRVVGDSTEPCCYKSQFLFSNSEQHILHKLTSLSLYKPEGFARFGPIPRSLTELWIILPKYDTGILINDVFDDLKNLTNLRLLRIDGVFDEYFDYELPPKLQLFDFTNPRLCKIRIRSETLKRLRLSEAKFNFVTPENFQIPESLVELHLVSCLLYRFDERFEFPENLQILNSHGNTSDYSYPELPQNLKILSSTYEAKFLDQCYIDELPTSLEELNLVKWMELRDYLDLFDLTHLVNLRKFRYCVVSSDETNIQEINLDDIPKSITELSMSGFHVNKIKGSFKDFPNLVHLDLSLNELNGWLQSSPDGFQFCDKIETIVLWNNQLDIETVRKLVYDLKKKPNFKSLVIDEDLSIPEDMMSLVIEDYLVIPDTYY</sequence>
<reference evidence="2 3" key="1">
    <citation type="submission" date="2013-02" db="EMBL/GenBank/DDBJ databases">
        <title>Genome sequence of Candida maltosa Xu316, a potential industrial strain for xylitol and ethanol production.</title>
        <authorList>
            <person name="Yu J."/>
            <person name="Wang Q."/>
            <person name="Geng X."/>
            <person name="Bao W."/>
            <person name="He P."/>
            <person name="Cai J."/>
        </authorList>
    </citation>
    <scope>NUCLEOTIDE SEQUENCE [LARGE SCALE GENOMIC DNA]</scope>
    <source>
        <strain evidence="3">Xu316</strain>
    </source>
</reference>
<evidence type="ECO:0000313" key="3">
    <source>
        <dbReference type="Proteomes" id="UP000011777"/>
    </source>
</evidence>
<protein>
    <recommendedName>
        <fullName evidence="1">F-box domain-containing protein</fullName>
    </recommendedName>
</protein>
<dbReference type="Gene3D" id="3.80.10.10">
    <property type="entry name" value="Ribonuclease Inhibitor"/>
    <property type="match status" value="2"/>
</dbReference>
<evidence type="ECO:0000259" key="1">
    <source>
        <dbReference type="PROSITE" id="PS50181"/>
    </source>
</evidence>
<dbReference type="SUPFAM" id="SSF52047">
    <property type="entry name" value="RNI-like"/>
    <property type="match status" value="1"/>
</dbReference>
<proteinExistence type="predicted"/>
<accession>M3K581</accession>
<evidence type="ECO:0000313" key="2">
    <source>
        <dbReference type="EMBL" id="EMG49929.1"/>
    </source>
</evidence>
<dbReference type="InterPro" id="IPR001810">
    <property type="entry name" value="F-box_dom"/>
</dbReference>
<dbReference type="HOGENOM" id="CLU_021918_0_0_1"/>
<comment type="caution">
    <text evidence="2">The sequence shown here is derived from an EMBL/GenBank/DDBJ whole genome shotgun (WGS) entry which is preliminary data.</text>
</comment>
<feature type="domain" description="F-box" evidence="1">
    <location>
        <begin position="3"/>
        <end position="29"/>
    </location>
</feature>
<dbReference type="EMBL" id="AOGT01000445">
    <property type="protein sequence ID" value="EMG49929.1"/>
    <property type="molecule type" value="Genomic_DNA"/>
</dbReference>
<keyword evidence="3" id="KW-1185">Reference proteome</keyword>
<dbReference type="PROSITE" id="PS50181">
    <property type="entry name" value="FBOX"/>
    <property type="match status" value="1"/>
</dbReference>
<organism evidence="2 3">
    <name type="scientific">Candida maltosa (strain Xu316)</name>
    <name type="common">Yeast</name>
    <dbReference type="NCBI Taxonomy" id="1245528"/>
    <lineage>
        <taxon>Eukaryota</taxon>
        <taxon>Fungi</taxon>
        <taxon>Dikarya</taxon>
        <taxon>Ascomycota</taxon>
        <taxon>Saccharomycotina</taxon>
        <taxon>Pichiomycetes</taxon>
        <taxon>Debaryomycetaceae</taxon>
        <taxon>Candida/Lodderomyces clade</taxon>
        <taxon>Candida</taxon>
    </lineage>
</organism>
<dbReference type="OrthoDB" id="1394818at2759"/>
<gene>
    <name evidence="2" type="ORF">G210_5099</name>
</gene>
<dbReference type="InterPro" id="IPR032675">
    <property type="entry name" value="LRR_dom_sf"/>
</dbReference>
<dbReference type="eggNOG" id="ENOG502T68Y">
    <property type="taxonomic scope" value="Eukaryota"/>
</dbReference>
<dbReference type="Proteomes" id="UP000011777">
    <property type="component" value="Unassembled WGS sequence"/>
</dbReference>
<dbReference type="STRING" id="1245528.M3K581"/>